<feature type="domain" description="B box-type" evidence="2">
    <location>
        <begin position="10"/>
        <end position="53"/>
    </location>
</feature>
<evidence type="ECO:0000313" key="3">
    <source>
        <dbReference type="EMBL" id="CAC5420923.1"/>
    </source>
</evidence>
<evidence type="ECO:0000256" key="1">
    <source>
        <dbReference type="PROSITE-ProRule" id="PRU00024"/>
    </source>
</evidence>
<name>A0A6J8ELW1_MYTCO</name>
<proteinExistence type="predicted"/>
<dbReference type="GO" id="GO:0008270">
    <property type="term" value="F:zinc ion binding"/>
    <property type="evidence" value="ECO:0007669"/>
    <property type="project" value="UniProtKB-KW"/>
</dbReference>
<dbReference type="Gene3D" id="3.30.160.60">
    <property type="entry name" value="Classic Zinc Finger"/>
    <property type="match status" value="1"/>
</dbReference>
<dbReference type="InterPro" id="IPR036322">
    <property type="entry name" value="WD40_repeat_dom_sf"/>
</dbReference>
<evidence type="ECO:0000259" key="2">
    <source>
        <dbReference type="PROSITE" id="PS50119"/>
    </source>
</evidence>
<reference evidence="3 4" key="1">
    <citation type="submission" date="2020-06" db="EMBL/GenBank/DDBJ databases">
        <authorList>
            <person name="Li R."/>
            <person name="Bekaert M."/>
        </authorList>
    </citation>
    <scope>NUCLEOTIDE SEQUENCE [LARGE SCALE GENOMIC DNA]</scope>
    <source>
        <strain evidence="4">wild</strain>
    </source>
</reference>
<keyword evidence="1" id="KW-0479">Metal-binding</keyword>
<keyword evidence="1" id="KW-0863">Zinc-finger</keyword>
<dbReference type="Proteomes" id="UP000507470">
    <property type="component" value="Unassembled WGS sequence"/>
</dbReference>
<keyword evidence="4" id="KW-1185">Reference proteome</keyword>
<evidence type="ECO:0000313" key="4">
    <source>
        <dbReference type="Proteomes" id="UP000507470"/>
    </source>
</evidence>
<organism evidence="3 4">
    <name type="scientific">Mytilus coruscus</name>
    <name type="common">Sea mussel</name>
    <dbReference type="NCBI Taxonomy" id="42192"/>
    <lineage>
        <taxon>Eukaryota</taxon>
        <taxon>Metazoa</taxon>
        <taxon>Spiralia</taxon>
        <taxon>Lophotrochozoa</taxon>
        <taxon>Mollusca</taxon>
        <taxon>Bivalvia</taxon>
        <taxon>Autobranchia</taxon>
        <taxon>Pteriomorphia</taxon>
        <taxon>Mytilida</taxon>
        <taxon>Mytiloidea</taxon>
        <taxon>Mytilidae</taxon>
        <taxon>Mytilinae</taxon>
        <taxon>Mytilus</taxon>
    </lineage>
</organism>
<dbReference type="PROSITE" id="PS50119">
    <property type="entry name" value="ZF_BBOX"/>
    <property type="match status" value="1"/>
</dbReference>
<dbReference type="PANTHER" id="PTHR25462">
    <property type="entry name" value="BONUS, ISOFORM C-RELATED"/>
    <property type="match status" value="1"/>
</dbReference>
<gene>
    <name evidence="3" type="ORF">MCOR_53101</name>
</gene>
<dbReference type="PANTHER" id="PTHR25462:SF299">
    <property type="entry name" value="E3 UBIQUITIN-PROTEIN LIGASE TRIM56"/>
    <property type="match status" value="1"/>
</dbReference>
<keyword evidence="1" id="KW-0862">Zinc</keyword>
<dbReference type="GO" id="GO:0060340">
    <property type="term" value="P:positive regulation of type I interferon-mediated signaling pathway"/>
    <property type="evidence" value="ECO:0007669"/>
    <property type="project" value="TreeGrafter"/>
</dbReference>
<dbReference type="InterPro" id="IPR000315">
    <property type="entry name" value="Znf_B-box"/>
</dbReference>
<dbReference type="EMBL" id="CACVKT020009196">
    <property type="protein sequence ID" value="CAC5420923.1"/>
    <property type="molecule type" value="Genomic_DNA"/>
</dbReference>
<dbReference type="GO" id="GO:0061630">
    <property type="term" value="F:ubiquitin protein ligase activity"/>
    <property type="evidence" value="ECO:0007669"/>
    <property type="project" value="TreeGrafter"/>
</dbReference>
<dbReference type="SUPFAM" id="SSF57845">
    <property type="entry name" value="B-box zinc-binding domain"/>
    <property type="match status" value="1"/>
</dbReference>
<dbReference type="AlphaFoldDB" id="A0A6J8ELW1"/>
<dbReference type="OrthoDB" id="6107505at2759"/>
<dbReference type="GO" id="GO:0045087">
    <property type="term" value="P:innate immune response"/>
    <property type="evidence" value="ECO:0007669"/>
    <property type="project" value="TreeGrafter"/>
</dbReference>
<dbReference type="InterPro" id="IPR047153">
    <property type="entry name" value="TRIM45/56/19-like"/>
</dbReference>
<dbReference type="GO" id="GO:0005654">
    <property type="term" value="C:nucleoplasm"/>
    <property type="evidence" value="ECO:0007669"/>
    <property type="project" value="TreeGrafter"/>
</dbReference>
<dbReference type="SUPFAM" id="SSF50978">
    <property type="entry name" value="WD40 repeat-like"/>
    <property type="match status" value="1"/>
</dbReference>
<accession>A0A6J8ELW1</accession>
<sequence>MASTTPVCGVCNLRHITEPSVTWCKECDEGLCLKCQEHHSLSNGTLNHSTVPITEYEKLPRDDLQITQTCKKHNENYTIYCKKHENLCCGRCIVERHNECGDFAKLADIVLNIKTSNAFYEIEHSLNELGDSIKEIQQNRENYLTSLSERKEHILHEIKQTRFTINKHLDEIQDDAINEINAAEEKENMNICQLLTLLQEKGNDKAECQRNITKIKEFDTDLKTFIAMKEVEKEVSSKIQFMQSMTKTVNFKEKNVSYQFNTGIQKFIDETQSLGELMIETKPYDIVFKRRRDKQAQMVLQDSSSRSVGNINLKLHTTLYKTGFYKWGCCMLPDGKFAFTETLNNLVRVFNTDGSKYFEVKTKYRACDINEDNTLAVTSGKNGMCITIIDLQNKQIKKEICADSYYHGLAVIDNKLICPADKKGIQWFNSSDNSTSVIVQEEFPTMCYIATFK</sequence>
<protein>
    <recommendedName>
        <fullName evidence="2">B box-type domain-containing protein</fullName>
    </recommendedName>
</protein>
<dbReference type="CDD" id="cd19757">
    <property type="entry name" value="Bbox1"/>
    <property type="match status" value="1"/>
</dbReference>